<dbReference type="PANTHER" id="PTHR36566:SF1">
    <property type="entry name" value="PYRIDINIUM-3,5-BISTHIOCARBOXYLIC ACID MONONUCLEOTIDE NICKEL INSERTION PROTEIN"/>
    <property type="match status" value="1"/>
</dbReference>
<comment type="similarity">
    <text evidence="2">Belongs to the LarC family.</text>
</comment>
<protein>
    <recommendedName>
        <fullName evidence="2">Putative nickel insertion protein</fullName>
    </recommendedName>
</protein>
<accession>A0A532UYM8</accession>
<dbReference type="Pfam" id="PF01969">
    <property type="entry name" value="Ni_insertion"/>
    <property type="match status" value="1"/>
</dbReference>
<evidence type="ECO:0000313" key="4">
    <source>
        <dbReference type="Proteomes" id="UP000319619"/>
    </source>
</evidence>
<dbReference type="GO" id="GO:0016151">
    <property type="term" value="F:nickel cation binding"/>
    <property type="evidence" value="ECO:0007669"/>
    <property type="project" value="UniProtKB-UniRule"/>
</dbReference>
<evidence type="ECO:0000256" key="1">
    <source>
        <dbReference type="ARBA" id="ARBA00022596"/>
    </source>
</evidence>
<dbReference type="HAMAP" id="MF_01074">
    <property type="entry name" value="LarC"/>
    <property type="match status" value="1"/>
</dbReference>
<sequence length="388" mass="42131">MKVLYFDAYSGVAGDMILASLFDLGVDFKQWQQKLSGLSVGGYKVNIKNTKRHSIKARQVIIKVTEKQPKRHLADVQKIITSSDLSDYVKENALNIFEILAHAEAEVHGCGVEEVHFHEVGAVDAIVDIVGTCIALEMLKVKRIYSSPVGVGKGLSKSAHGPMALPPPATLKILESCPLKFHDIEGELATPTGSAIIKALAVFDTLPEALSLSGTGYGAGSKKIAQIPNVLRSLLLQSVGKGEIDRALLIETNIDDMNPEMYPYVIEKLLGAGAMDAFLIPVIMKKGRPGLVLSVLCDPEEKETIVDIIYSETSTLGIRISSVERLKLARKAIVVKTPFGDIKGKEAVWKGKIRRTPEFESCKEISEKAGVPLGEIYQAFFSSLSSDN</sequence>
<dbReference type="NCBIfam" id="TIGR00299">
    <property type="entry name" value="nickel pincer cofactor biosynthesis protein LarC"/>
    <property type="match status" value="1"/>
</dbReference>
<dbReference type="EMBL" id="NJBN01000006">
    <property type="protein sequence ID" value="TKJ40018.1"/>
    <property type="molecule type" value="Genomic_DNA"/>
</dbReference>
<gene>
    <name evidence="3" type="ORF">CEE37_09790</name>
</gene>
<organism evidence="3 4">
    <name type="scientific">candidate division LCP-89 bacterium B3_LCP</name>
    <dbReference type="NCBI Taxonomy" id="2012998"/>
    <lineage>
        <taxon>Bacteria</taxon>
        <taxon>Pseudomonadati</taxon>
        <taxon>Bacteria division LCP-89</taxon>
    </lineage>
</organism>
<proteinExistence type="inferred from homology"/>
<evidence type="ECO:0000256" key="2">
    <source>
        <dbReference type="HAMAP-Rule" id="MF_01074"/>
    </source>
</evidence>
<comment type="caution">
    <text evidence="3">The sequence shown here is derived from an EMBL/GenBank/DDBJ whole genome shotgun (WGS) entry which is preliminary data.</text>
</comment>
<dbReference type="PANTHER" id="PTHR36566">
    <property type="entry name" value="NICKEL INSERTION PROTEIN-RELATED"/>
    <property type="match status" value="1"/>
</dbReference>
<dbReference type="Proteomes" id="UP000319619">
    <property type="component" value="Unassembled WGS sequence"/>
</dbReference>
<dbReference type="InterPro" id="IPR002822">
    <property type="entry name" value="Ni_insertion"/>
</dbReference>
<dbReference type="GO" id="GO:0016829">
    <property type="term" value="F:lyase activity"/>
    <property type="evidence" value="ECO:0007669"/>
    <property type="project" value="UniProtKB-UniRule"/>
</dbReference>
<keyword evidence="2" id="KW-0456">Lyase</keyword>
<keyword evidence="1 2" id="KW-0533">Nickel</keyword>
<reference evidence="3 4" key="1">
    <citation type="submission" date="2017-06" db="EMBL/GenBank/DDBJ databases">
        <title>Novel microbial phyla capable of carbon fixation and sulfur reduction in deep-sea sediments.</title>
        <authorList>
            <person name="Huang J."/>
            <person name="Baker B."/>
            <person name="Wang Y."/>
        </authorList>
    </citation>
    <scope>NUCLEOTIDE SEQUENCE [LARGE SCALE GENOMIC DNA]</scope>
    <source>
        <strain evidence="3">B3_LCP</strain>
    </source>
</reference>
<dbReference type="AlphaFoldDB" id="A0A532UYM8"/>
<name>A0A532UYM8_UNCL8</name>
<dbReference type="Gene3D" id="3.30.70.1380">
    <property type="entry name" value="Transcriptional regulatory protein pf0864 domain like"/>
    <property type="match status" value="1"/>
</dbReference>
<evidence type="ECO:0000313" key="3">
    <source>
        <dbReference type="EMBL" id="TKJ40018.1"/>
    </source>
</evidence>